<evidence type="ECO:0000313" key="1">
    <source>
        <dbReference type="EMBL" id="RAV98658.1"/>
    </source>
</evidence>
<proteinExistence type="predicted"/>
<keyword evidence="2" id="KW-1185">Reference proteome</keyword>
<dbReference type="RefSeq" id="WP_112749334.1">
    <property type="nucleotide sequence ID" value="NZ_QMFY01000016.1"/>
</dbReference>
<name>A0A364XWF0_9BACT</name>
<protein>
    <submittedName>
        <fullName evidence="1">Uncharacterized protein</fullName>
    </submittedName>
</protein>
<comment type="caution">
    <text evidence="1">The sequence shown here is derived from an EMBL/GenBank/DDBJ whole genome shotgun (WGS) entry which is preliminary data.</text>
</comment>
<reference evidence="1 2" key="1">
    <citation type="submission" date="2018-06" db="EMBL/GenBank/DDBJ databases">
        <title>Chryseolinea flavus sp. nov., a member of the phylum Bacteroidetes isolated from soil.</title>
        <authorList>
            <person name="Li Y."/>
            <person name="Wang J."/>
        </authorList>
    </citation>
    <scope>NUCLEOTIDE SEQUENCE [LARGE SCALE GENOMIC DNA]</scope>
    <source>
        <strain evidence="1 2">SDU1-6</strain>
    </source>
</reference>
<accession>A0A364XWF0</accession>
<evidence type="ECO:0000313" key="2">
    <source>
        <dbReference type="Proteomes" id="UP000251889"/>
    </source>
</evidence>
<dbReference type="Proteomes" id="UP000251889">
    <property type="component" value="Unassembled WGS sequence"/>
</dbReference>
<dbReference type="OrthoDB" id="839633at2"/>
<dbReference type="EMBL" id="QMFY01000016">
    <property type="protein sequence ID" value="RAV98658.1"/>
    <property type="molecule type" value="Genomic_DNA"/>
</dbReference>
<sequence length="79" mass="9072">MAKGSNIVHQYFKKEFEEATIIVKVNPIHFTGTEITVAKDGQVEVRELEFDQNIFDDLKADEFVESSPLEFNLYYNGLA</sequence>
<dbReference type="AlphaFoldDB" id="A0A364XWF0"/>
<organism evidence="1 2">
    <name type="scientific">Pseudochryseolinea flava</name>
    <dbReference type="NCBI Taxonomy" id="2059302"/>
    <lineage>
        <taxon>Bacteria</taxon>
        <taxon>Pseudomonadati</taxon>
        <taxon>Bacteroidota</taxon>
        <taxon>Cytophagia</taxon>
        <taxon>Cytophagales</taxon>
        <taxon>Fulvivirgaceae</taxon>
        <taxon>Pseudochryseolinea</taxon>
    </lineage>
</organism>
<gene>
    <name evidence="1" type="ORF">DQQ10_23275</name>
</gene>